<dbReference type="Pfam" id="PF06963">
    <property type="entry name" value="FPN1"/>
    <property type="match status" value="1"/>
</dbReference>
<keyword evidence="5 7" id="KW-1133">Transmembrane helix</keyword>
<feature type="transmembrane region" description="Helical" evidence="7">
    <location>
        <begin position="49"/>
        <end position="69"/>
    </location>
</feature>
<sequence length="554" mass="61788">MVLNSLSRRNKIFVYLTHFFTTLGARMWWFGIGLFIIEVTPDSLQLTAIYGFSNGGALLLLSTVVGDIIDRTARLKAARIALFLNNFGIALCCVIVVFVFTFRPELETKLPEQGLLKLCFTLIVILTIFSNLCNLGRTLVMERDWIVEICNRKTDSIATMSATFRFIDLFTKAFAPLLTGQLMTYVSSMYGAVFIGSWNICAFFIEYWLLGMVYRMNPTLHSKDSTKYELDVIQKEDLMKPSIVHLEKEASSQEKQLNESSVESVPRTDQNQYESTQKSVKSRDVDKPDSSFVGKLFFSFIALYRGWRHYIKYKVAVAGLALAFLYFTVLGFDNITIGYAYSQGMTESILGIIVAISACFGIIASVAYPFLRKHVGLVNTGLIGLTCQISCLALCVVSLWLPGGTFGPASDVQMSHVNVSCTTQQYINTSLSANETSCFDSIADKGFAGMSTSLIVLFAGILGARFGVWTADLVITQLFLESVEETERGLVNGFQSSLNKLMDMLKFVMVMFISDPSMFGYPALVSYCFICSAWLLYAVYKKRTIGNIFCKGCL</sequence>
<evidence type="ECO:0000256" key="1">
    <source>
        <dbReference type="ARBA" id="ARBA00004141"/>
    </source>
</evidence>
<dbReference type="GO" id="GO:0005381">
    <property type="term" value="F:iron ion transmembrane transporter activity"/>
    <property type="evidence" value="ECO:0007669"/>
    <property type="project" value="UniProtKB-UniRule"/>
</dbReference>
<evidence type="ECO:0000313" key="10">
    <source>
        <dbReference type="Proteomes" id="UP000507470"/>
    </source>
</evidence>
<feature type="transmembrane region" description="Helical" evidence="7">
    <location>
        <begin position="114"/>
        <end position="133"/>
    </location>
</feature>
<comment type="subcellular location">
    <subcellularLocation>
        <location evidence="1 7">Membrane</location>
        <topology evidence="1 7">Multi-pass membrane protein</topology>
    </subcellularLocation>
</comment>
<feature type="transmembrane region" description="Helical" evidence="7">
    <location>
        <begin position="382"/>
        <end position="401"/>
    </location>
</feature>
<evidence type="ECO:0000256" key="2">
    <source>
        <dbReference type="ARBA" id="ARBA00006279"/>
    </source>
</evidence>
<reference evidence="9 10" key="1">
    <citation type="submission" date="2020-06" db="EMBL/GenBank/DDBJ databases">
        <authorList>
            <person name="Li R."/>
            <person name="Bekaert M."/>
        </authorList>
    </citation>
    <scope>NUCLEOTIDE SEQUENCE [LARGE SCALE GENOMIC DNA]</scope>
    <source>
        <strain evidence="10">wild</strain>
    </source>
</reference>
<evidence type="ECO:0000256" key="8">
    <source>
        <dbReference type="SAM" id="MobiDB-lite"/>
    </source>
</evidence>
<evidence type="ECO:0000256" key="4">
    <source>
        <dbReference type="ARBA" id="ARBA00022692"/>
    </source>
</evidence>
<feature type="transmembrane region" description="Helical" evidence="7">
    <location>
        <begin position="12"/>
        <end position="37"/>
    </location>
</feature>
<evidence type="ECO:0000256" key="6">
    <source>
        <dbReference type="ARBA" id="ARBA00023136"/>
    </source>
</evidence>
<dbReference type="PANTHER" id="PTHR11660">
    <property type="entry name" value="SOLUTE CARRIER FAMILY 40 MEMBER"/>
    <property type="match status" value="1"/>
</dbReference>
<dbReference type="InterPro" id="IPR009716">
    <property type="entry name" value="Ferroportin-1"/>
</dbReference>
<organism evidence="9 10">
    <name type="scientific">Mytilus coruscus</name>
    <name type="common">Sea mussel</name>
    <dbReference type="NCBI Taxonomy" id="42192"/>
    <lineage>
        <taxon>Eukaryota</taxon>
        <taxon>Metazoa</taxon>
        <taxon>Spiralia</taxon>
        <taxon>Lophotrochozoa</taxon>
        <taxon>Mollusca</taxon>
        <taxon>Bivalvia</taxon>
        <taxon>Autobranchia</taxon>
        <taxon>Pteriomorphia</taxon>
        <taxon>Mytilida</taxon>
        <taxon>Mytiloidea</taxon>
        <taxon>Mytilidae</taxon>
        <taxon>Mytilinae</taxon>
        <taxon>Mytilus</taxon>
    </lineage>
</organism>
<keyword evidence="10" id="KW-1185">Reference proteome</keyword>
<name>A0A6J8CR84_MYTCO</name>
<feature type="transmembrane region" description="Helical" evidence="7">
    <location>
        <begin position="189"/>
        <end position="210"/>
    </location>
</feature>
<feature type="transmembrane region" description="Helical" evidence="7">
    <location>
        <begin position="162"/>
        <end position="183"/>
    </location>
</feature>
<evidence type="ECO:0000256" key="3">
    <source>
        <dbReference type="ARBA" id="ARBA00022448"/>
    </source>
</evidence>
<evidence type="ECO:0000256" key="7">
    <source>
        <dbReference type="RuleBase" id="RU365065"/>
    </source>
</evidence>
<keyword evidence="7" id="KW-0406">Ion transport</keyword>
<dbReference type="OrthoDB" id="648861at2759"/>
<feature type="region of interest" description="Disordered" evidence="8">
    <location>
        <begin position="249"/>
        <end position="287"/>
    </location>
</feature>
<dbReference type="Gene3D" id="1.20.1250.20">
    <property type="entry name" value="MFS general substrate transporter like domains"/>
    <property type="match status" value="1"/>
</dbReference>
<gene>
    <name evidence="9" type="ORF">MCOR_31836</name>
</gene>
<accession>A0A6J8CR84</accession>
<dbReference type="Proteomes" id="UP000507470">
    <property type="component" value="Unassembled WGS sequence"/>
</dbReference>
<proteinExistence type="inferred from homology"/>
<comment type="similarity">
    <text evidence="2 7">Belongs to the ferroportin (FP) (TC 2.A.100) family. SLC40A subfamily.</text>
</comment>
<dbReference type="PANTHER" id="PTHR11660:SF57">
    <property type="entry name" value="SOLUTE CARRIER FAMILY 40 MEMBER"/>
    <property type="match status" value="1"/>
</dbReference>
<feature type="transmembrane region" description="Helical" evidence="7">
    <location>
        <begin position="315"/>
        <end position="337"/>
    </location>
</feature>
<feature type="transmembrane region" description="Helical" evidence="7">
    <location>
        <begin position="349"/>
        <end position="370"/>
    </location>
</feature>
<dbReference type="InterPro" id="IPR036259">
    <property type="entry name" value="MFS_trans_sf"/>
</dbReference>
<dbReference type="GO" id="GO:0016020">
    <property type="term" value="C:membrane"/>
    <property type="evidence" value="ECO:0007669"/>
    <property type="project" value="UniProtKB-SubCell"/>
</dbReference>
<dbReference type="AlphaFoldDB" id="A0A6J8CR84"/>
<dbReference type="CDD" id="cd17480">
    <property type="entry name" value="MFS_SLC40A1_like"/>
    <property type="match status" value="1"/>
</dbReference>
<comment type="function">
    <text evidence="7">May be involved in iron transport and iron homeostasis.</text>
</comment>
<feature type="compositionally biased region" description="Polar residues" evidence="8">
    <location>
        <begin position="253"/>
        <end position="279"/>
    </location>
</feature>
<protein>
    <recommendedName>
        <fullName evidence="7">Solute carrier family 40 member</fullName>
    </recommendedName>
</protein>
<keyword evidence="3 7" id="KW-0813">Transport</keyword>
<evidence type="ECO:0000313" key="9">
    <source>
        <dbReference type="EMBL" id="CAC5397402.1"/>
    </source>
</evidence>
<feature type="transmembrane region" description="Helical" evidence="7">
    <location>
        <begin position="81"/>
        <end position="102"/>
    </location>
</feature>
<feature type="transmembrane region" description="Helical" evidence="7">
    <location>
        <begin position="519"/>
        <end position="540"/>
    </location>
</feature>
<evidence type="ECO:0000256" key="5">
    <source>
        <dbReference type="ARBA" id="ARBA00022989"/>
    </source>
</evidence>
<dbReference type="SUPFAM" id="SSF103473">
    <property type="entry name" value="MFS general substrate transporter"/>
    <property type="match status" value="2"/>
</dbReference>
<dbReference type="EMBL" id="CACVKT020005675">
    <property type="protein sequence ID" value="CAC5397402.1"/>
    <property type="molecule type" value="Genomic_DNA"/>
</dbReference>
<keyword evidence="4 7" id="KW-0812">Transmembrane</keyword>
<keyword evidence="6 7" id="KW-0472">Membrane</keyword>